<evidence type="ECO:0000256" key="10">
    <source>
        <dbReference type="ARBA" id="ARBA00023239"/>
    </source>
</evidence>
<dbReference type="EC" id="4.4.1.21" evidence="4 14"/>
<evidence type="ECO:0000256" key="3">
    <source>
        <dbReference type="ARBA" id="ARBA00011738"/>
    </source>
</evidence>
<organism evidence="15 16">
    <name type="scientific">Tepidibacter formicigenes DSM 15518</name>
    <dbReference type="NCBI Taxonomy" id="1123349"/>
    <lineage>
        <taxon>Bacteria</taxon>
        <taxon>Bacillati</taxon>
        <taxon>Bacillota</taxon>
        <taxon>Clostridia</taxon>
        <taxon>Peptostreptococcales</taxon>
        <taxon>Peptostreptococcaceae</taxon>
        <taxon>Tepidibacter</taxon>
    </lineage>
</organism>
<dbReference type="PANTHER" id="PTHR35799">
    <property type="entry name" value="S-RIBOSYLHOMOCYSTEINE LYASE"/>
    <property type="match status" value="1"/>
</dbReference>
<dbReference type="NCBIfam" id="NF002604">
    <property type="entry name" value="PRK02260.1-4"/>
    <property type="match status" value="1"/>
</dbReference>
<keyword evidence="8 14" id="KW-0071">Autoinducer synthesis</keyword>
<comment type="function">
    <text evidence="11 14">Involved in the synthesis of autoinducer 2 (AI-2) which is secreted by bacteria and is used to communicate both the cell density and the metabolic potential of the environment. The regulation of gene expression in response to changes in cell density is called quorum sensing. Catalyzes the transformation of S-ribosylhomocysteine (RHC) to homocysteine (HC) and 4,5-dihydroxy-2,3-pentadione (DPD).</text>
</comment>
<dbReference type="PRINTS" id="PR01487">
    <property type="entry name" value="LUXSPROTEIN"/>
</dbReference>
<name>A0A1M6LDX5_9FIRM</name>
<reference evidence="16" key="1">
    <citation type="submission" date="2016-11" db="EMBL/GenBank/DDBJ databases">
        <authorList>
            <person name="Varghese N."/>
            <person name="Submissions S."/>
        </authorList>
    </citation>
    <scope>NUCLEOTIDE SEQUENCE [LARGE SCALE GENOMIC DNA]</scope>
    <source>
        <strain evidence="16">DSM 15518</strain>
    </source>
</reference>
<dbReference type="Proteomes" id="UP000242497">
    <property type="component" value="Unassembled WGS sequence"/>
</dbReference>
<comment type="subunit">
    <text evidence="3 14">Homodimer.</text>
</comment>
<dbReference type="SUPFAM" id="SSF63411">
    <property type="entry name" value="LuxS/MPP-like metallohydrolase"/>
    <property type="match status" value="1"/>
</dbReference>
<evidence type="ECO:0000256" key="5">
    <source>
        <dbReference type="ARBA" id="ARBA00015130"/>
    </source>
</evidence>
<evidence type="ECO:0000256" key="13">
    <source>
        <dbReference type="ARBA" id="ARBA00031777"/>
    </source>
</evidence>
<evidence type="ECO:0000256" key="1">
    <source>
        <dbReference type="ARBA" id="ARBA00000297"/>
    </source>
</evidence>
<protein>
    <recommendedName>
        <fullName evidence="5 14">S-ribosylhomocysteine lyase</fullName>
        <ecNumber evidence="4 14">4.4.1.21</ecNumber>
    </recommendedName>
    <alternativeName>
        <fullName evidence="12 14">AI-2 synthesis protein</fullName>
    </alternativeName>
    <alternativeName>
        <fullName evidence="13 14">Autoinducer-2 production protein LuxS</fullName>
    </alternativeName>
</protein>
<dbReference type="PANTHER" id="PTHR35799:SF1">
    <property type="entry name" value="S-RIBOSYLHOMOCYSTEINE LYASE"/>
    <property type="match status" value="1"/>
</dbReference>
<dbReference type="PIRSF" id="PIRSF006160">
    <property type="entry name" value="AI2"/>
    <property type="match status" value="1"/>
</dbReference>
<gene>
    <name evidence="14" type="primary">luxS</name>
    <name evidence="15" type="ORF">SAMN02744037_00630</name>
</gene>
<dbReference type="NCBIfam" id="NF002606">
    <property type="entry name" value="PRK02260.2-4"/>
    <property type="match status" value="1"/>
</dbReference>
<feature type="binding site" evidence="14">
    <location>
        <position position="56"/>
    </location>
    <ligand>
        <name>Fe cation</name>
        <dbReference type="ChEBI" id="CHEBI:24875"/>
    </ligand>
</feature>
<keyword evidence="9 14" id="KW-0408">Iron</keyword>
<dbReference type="GO" id="GO:0005506">
    <property type="term" value="F:iron ion binding"/>
    <property type="evidence" value="ECO:0007669"/>
    <property type="project" value="InterPro"/>
</dbReference>
<evidence type="ECO:0000256" key="4">
    <source>
        <dbReference type="ARBA" id="ARBA00012240"/>
    </source>
</evidence>
<dbReference type="Gene3D" id="3.30.1360.80">
    <property type="entry name" value="S-ribosylhomocysteinase (LuxS)"/>
    <property type="match status" value="1"/>
</dbReference>
<evidence type="ECO:0000256" key="11">
    <source>
        <dbReference type="ARBA" id="ARBA00024654"/>
    </source>
</evidence>
<evidence type="ECO:0000256" key="9">
    <source>
        <dbReference type="ARBA" id="ARBA00023004"/>
    </source>
</evidence>
<dbReference type="RefSeq" id="WP_072887196.1">
    <property type="nucleotide sequence ID" value="NZ_FRAE01000010.1"/>
</dbReference>
<dbReference type="Pfam" id="PF02664">
    <property type="entry name" value="LuxS"/>
    <property type="match status" value="1"/>
</dbReference>
<evidence type="ECO:0000256" key="6">
    <source>
        <dbReference type="ARBA" id="ARBA00022654"/>
    </source>
</evidence>
<accession>A0A1M6LDX5</accession>
<evidence type="ECO:0000313" key="16">
    <source>
        <dbReference type="Proteomes" id="UP000242497"/>
    </source>
</evidence>
<dbReference type="InterPro" id="IPR011249">
    <property type="entry name" value="Metalloenz_LuxS/M16"/>
</dbReference>
<evidence type="ECO:0000256" key="7">
    <source>
        <dbReference type="ARBA" id="ARBA00022723"/>
    </source>
</evidence>
<evidence type="ECO:0000256" key="8">
    <source>
        <dbReference type="ARBA" id="ARBA00022929"/>
    </source>
</evidence>
<keyword evidence="6 14" id="KW-0673">Quorum sensing</keyword>
<feature type="binding site" evidence="14">
    <location>
        <position position="123"/>
    </location>
    <ligand>
        <name>Fe cation</name>
        <dbReference type="ChEBI" id="CHEBI:24875"/>
    </ligand>
</feature>
<evidence type="ECO:0000256" key="12">
    <source>
        <dbReference type="ARBA" id="ARBA00030600"/>
    </source>
</evidence>
<keyword evidence="7 14" id="KW-0479">Metal-binding</keyword>
<evidence type="ECO:0000313" key="15">
    <source>
        <dbReference type="EMBL" id="SHJ69342.1"/>
    </source>
</evidence>
<comment type="similarity">
    <text evidence="2 14">Belongs to the LuxS family.</text>
</comment>
<dbReference type="EMBL" id="FRAE01000010">
    <property type="protein sequence ID" value="SHJ69342.1"/>
    <property type="molecule type" value="Genomic_DNA"/>
</dbReference>
<keyword evidence="16" id="KW-1185">Reference proteome</keyword>
<proteinExistence type="inferred from homology"/>
<dbReference type="AlphaFoldDB" id="A0A1M6LDX5"/>
<sequence>MKNIIVESFTMDHTIVKAPFVRKCGVVQTPKGDIITKFDLRFTQPNKEVMPTGAVHAIEHLLAGFIREEIDNVVDISPMGCRTGFYLILVGEREETEIAKALINALEKVLISSEVPAANNVQCGNYRDISLFGAKEFANEVLEKLKEKYNYGGKKDEI</sequence>
<dbReference type="HAMAP" id="MF_00091">
    <property type="entry name" value="LuxS"/>
    <property type="match status" value="1"/>
</dbReference>
<dbReference type="OrthoDB" id="9788129at2"/>
<comment type="catalytic activity">
    <reaction evidence="1 14">
        <text>S-(5-deoxy-D-ribos-5-yl)-L-homocysteine = (S)-4,5-dihydroxypentane-2,3-dione + L-homocysteine</text>
        <dbReference type="Rhea" id="RHEA:17753"/>
        <dbReference type="ChEBI" id="CHEBI:29484"/>
        <dbReference type="ChEBI" id="CHEBI:58195"/>
        <dbReference type="ChEBI" id="CHEBI:58199"/>
        <dbReference type="EC" id="4.4.1.21"/>
    </reaction>
</comment>
<evidence type="ECO:0000256" key="2">
    <source>
        <dbReference type="ARBA" id="ARBA00007311"/>
    </source>
</evidence>
<comment type="cofactor">
    <cofactor evidence="14">
        <name>Fe cation</name>
        <dbReference type="ChEBI" id="CHEBI:24875"/>
    </cofactor>
    <text evidence="14">Binds 1 Fe cation per subunit.</text>
</comment>
<feature type="binding site" evidence="14">
    <location>
        <position position="60"/>
    </location>
    <ligand>
        <name>Fe cation</name>
        <dbReference type="ChEBI" id="CHEBI:24875"/>
    </ligand>
</feature>
<dbReference type="GO" id="GO:0043768">
    <property type="term" value="F:S-ribosylhomocysteine lyase activity"/>
    <property type="evidence" value="ECO:0007669"/>
    <property type="project" value="UniProtKB-UniRule"/>
</dbReference>
<dbReference type="InterPro" id="IPR003815">
    <property type="entry name" value="S-ribosylhomocysteinase"/>
</dbReference>
<dbReference type="InterPro" id="IPR037005">
    <property type="entry name" value="LuxS_sf"/>
</dbReference>
<evidence type="ECO:0000256" key="14">
    <source>
        <dbReference type="HAMAP-Rule" id="MF_00091"/>
    </source>
</evidence>
<dbReference type="GO" id="GO:0009372">
    <property type="term" value="P:quorum sensing"/>
    <property type="evidence" value="ECO:0007669"/>
    <property type="project" value="UniProtKB-UniRule"/>
</dbReference>
<keyword evidence="10 14" id="KW-0456">Lyase</keyword>
<dbReference type="STRING" id="1123349.SAMN02744037_00630"/>